<feature type="domain" description="Heterokaryon incompatibility" evidence="1">
    <location>
        <begin position="22"/>
        <end position="132"/>
    </location>
</feature>
<dbReference type="OMA" id="DSPMEEY"/>
<dbReference type="STRING" id="154538.A0A1M2V2G0"/>
<reference evidence="3 4" key="1">
    <citation type="submission" date="2016-10" db="EMBL/GenBank/DDBJ databases">
        <title>Genome sequence of the basidiomycete white-rot fungus Trametes pubescens.</title>
        <authorList>
            <person name="Makela M.R."/>
            <person name="Granchi Z."/>
            <person name="Peng M."/>
            <person name="De Vries R.P."/>
            <person name="Grigoriev I."/>
            <person name="Riley R."/>
            <person name="Hilden K."/>
        </authorList>
    </citation>
    <scope>NUCLEOTIDE SEQUENCE [LARGE SCALE GENOMIC DNA]</scope>
    <source>
        <strain evidence="3 4">FBCC735</strain>
    </source>
</reference>
<dbReference type="PANTHER" id="PTHR10622">
    <property type="entry name" value="HET DOMAIN-CONTAINING PROTEIN"/>
    <property type="match status" value="1"/>
</dbReference>
<dbReference type="InterPro" id="IPR010730">
    <property type="entry name" value="HET"/>
</dbReference>
<dbReference type="Pfam" id="PF26640">
    <property type="entry name" value="DUF8212"/>
    <property type="match status" value="1"/>
</dbReference>
<dbReference type="Proteomes" id="UP000184267">
    <property type="component" value="Unassembled WGS sequence"/>
</dbReference>
<proteinExistence type="predicted"/>
<name>A0A1M2V2G0_TRAPU</name>
<protein>
    <submittedName>
        <fullName evidence="3">Vegetative incompatibility protein HET-E-1</fullName>
    </submittedName>
</protein>
<dbReference type="AlphaFoldDB" id="A0A1M2V2G0"/>
<dbReference type="PANTHER" id="PTHR10622:SF10">
    <property type="entry name" value="HET DOMAIN-CONTAINING PROTEIN"/>
    <property type="match status" value="1"/>
</dbReference>
<evidence type="ECO:0000259" key="2">
    <source>
        <dbReference type="Pfam" id="PF26640"/>
    </source>
</evidence>
<feature type="domain" description="DUF8212" evidence="2">
    <location>
        <begin position="243"/>
        <end position="355"/>
    </location>
</feature>
<dbReference type="Pfam" id="PF06985">
    <property type="entry name" value="HET"/>
    <property type="match status" value="1"/>
</dbReference>
<gene>
    <name evidence="3" type="ORF">TRAPUB_7838</name>
</gene>
<accession>A0A1M2V2G0</accession>
<dbReference type="EMBL" id="MNAD01001723">
    <property type="protein sequence ID" value="OJT01782.1"/>
    <property type="molecule type" value="Genomic_DNA"/>
</dbReference>
<keyword evidence="4" id="KW-1185">Reference proteome</keyword>
<sequence>MWLLNTSTYQIVFAEDPSQVRYAILSHVWSSTGEQTFQHIQTIHTSARSSFPYTCEDTDPRLLDVIRSQLSTKITSCCDYARSQGHPNLWIDACCIDKTSSAELSEAINSMFTWYSQADVCYVFLSDVSSSENPVEKLSFFRRSIWFKRGWTLQELIVPSRIVFLAKDWRMIGTVAGLAKTIEDVTGIDADILLHRRQLQTVSVAQRMAWAAGRETTRIEDEAYCLMGIFGVRLAVIYGEGSQAFVRLQEEIMTRIPDQSLFLWGIQPDVRCFPPPPATLWPLLTSVSMVHLRASKSAYLFASSPMDFFHSKGFTPVPLGTFSGMLELPDASRPPLHTPSGYGVYTTLPIITLSIPAEEDQEGTEFQAAILVRM</sequence>
<organism evidence="3 4">
    <name type="scientific">Trametes pubescens</name>
    <name type="common">White-rot fungus</name>
    <dbReference type="NCBI Taxonomy" id="154538"/>
    <lineage>
        <taxon>Eukaryota</taxon>
        <taxon>Fungi</taxon>
        <taxon>Dikarya</taxon>
        <taxon>Basidiomycota</taxon>
        <taxon>Agaricomycotina</taxon>
        <taxon>Agaricomycetes</taxon>
        <taxon>Polyporales</taxon>
        <taxon>Polyporaceae</taxon>
        <taxon>Trametes</taxon>
    </lineage>
</organism>
<dbReference type="OrthoDB" id="2749026at2759"/>
<dbReference type="InterPro" id="IPR058525">
    <property type="entry name" value="DUF8212"/>
</dbReference>
<evidence type="ECO:0000313" key="4">
    <source>
        <dbReference type="Proteomes" id="UP000184267"/>
    </source>
</evidence>
<evidence type="ECO:0000259" key="1">
    <source>
        <dbReference type="Pfam" id="PF06985"/>
    </source>
</evidence>
<evidence type="ECO:0000313" key="3">
    <source>
        <dbReference type="EMBL" id="OJT01782.1"/>
    </source>
</evidence>
<comment type="caution">
    <text evidence="3">The sequence shown here is derived from an EMBL/GenBank/DDBJ whole genome shotgun (WGS) entry which is preliminary data.</text>
</comment>